<dbReference type="GO" id="GO:0042597">
    <property type="term" value="C:periplasmic space"/>
    <property type="evidence" value="ECO:0007669"/>
    <property type="project" value="UniProtKB-SubCell"/>
</dbReference>
<evidence type="ECO:0000313" key="9">
    <source>
        <dbReference type="EMBL" id="PCF95546.1"/>
    </source>
</evidence>
<dbReference type="Proteomes" id="UP000218677">
    <property type="component" value="Unassembled WGS sequence"/>
</dbReference>
<dbReference type="PANTHER" id="PTHR30024:SF42">
    <property type="entry name" value="ALIPHATIC SULFONATES-BINDING PROTEIN-RELATED"/>
    <property type="match status" value="1"/>
</dbReference>
<dbReference type="NCBIfam" id="TIGR01728">
    <property type="entry name" value="SsuA_fam"/>
    <property type="match status" value="1"/>
</dbReference>
<feature type="domain" description="Solute-binding protein family 3/N-terminal" evidence="8">
    <location>
        <begin position="34"/>
        <end position="253"/>
    </location>
</feature>
<sequence length="324" mass="34860">MKPFALPLAFKRTAIVGALATATLLQAPLTLADELRIGYQRSSTLMSVLRNNNSLEEKLAEQGVTIDWYEFTSGLPMLESLNVGNIDISADVADTVPIFAQAAGADLTFYASEAPSPAGQALIVLEDSDIETLEDLAGKRITVTRGAGNHYLLIAALESVGLTLDDVRVSYLPPADARAAFAQGNVDAWIAWEPFLSTSRATLETRTITDGSDGLASYTRYYLAATPYVEANPEVISTVYEALNEAGNWVNENPEEAAELLAPLWGNLDPDIVQTANLNRSYDVQPVTLEGLGEQQKIADAFFAADILPHAVDATDSPIWQPGE</sequence>
<keyword evidence="4 7" id="KW-0732">Signal</keyword>
<evidence type="ECO:0000256" key="2">
    <source>
        <dbReference type="ARBA" id="ARBA00010742"/>
    </source>
</evidence>
<evidence type="ECO:0000259" key="8">
    <source>
        <dbReference type="SMART" id="SM00062"/>
    </source>
</evidence>
<evidence type="ECO:0000313" key="10">
    <source>
        <dbReference type="Proteomes" id="UP000218677"/>
    </source>
</evidence>
<keyword evidence="3" id="KW-0813">Transport</keyword>
<proteinExistence type="inferred from homology"/>
<evidence type="ECO:0000256" key="7">
    <source>
        <dbReference type="SAM" id="SignalP"/>
    </source>
</evidence>
<feature type="signal peptide" evidence="7">
    <location>
        <begin position="1"/>
        <end position="32"/>
    </location>
</feature>
<reference evidence="10" key="1">
    <citation type="submission" date="2017-09" db="EMBL/GenBank/DDBJ databases">
        <authorList>
            <person name="Cho G.-S."/>
            <person name="Oguntoyinbo F.A."/>
            <person name="Cnockaert M."/>
            <person name="Kabisch J."/>
            <person name="Neve H."/>
            <person name="Bockelmann W."/>
            <person name="Wenning M."/>
            <person name="Franz C.M."/>
            <person name="Vandamme P."/>
        </authorList>
    </citation>
    <scope>NUCLEOTIDE SEQUENCE [LARGE SCALE GENOMIC DNA]</scope>
    <source>
        <strain evidence="10">MBT G8648</strain>
    </source>
</reference>
<dbReference type="FunFam" id="3.40.190.10:FF:000050">
    <property type="entry name" value="Sulfonate ABC transporter substrate-binding protein"/>
    <property type="match status" value="1"/>
</dbReference>
<dbReference type="Pfam" id="PF09084">
    <property type="entry name" value="NMT1"/>
    <property type="match status" value="1"/>
</dbReference>
<keyword evidence="10" id="KW-1185">Reference proteome</keyword>
<dbReference type="InterPro" id="IPR010067">
    <property type="entry name" value="ABC_SsuA_sub-bd"/>
</dbReference>
<dbReference type="GO" id="GO:0016020">
    <property type="term" value="C:membrane"/>
    <property type="evidence" value="ECO:0007669"/>
    <property type="project" value="InterPro"/>
</dbReference>
<dbReference type="OrthoDB" id="5292144at2"/>
<dbReference type="GO" id="GO:0042626">
    <property type="term" value="F:ATPase-coupled transmembrane transporter activity"/>
    <property type="evidence" value="ECO:0007669"/>
    <property type="project" value="InterPro"/>
</dbReference>
<evidence type="ECO:0000256" key="1">
    <source>
        <dbReference type="ARBA" id="ARBA00004418"/>
    </source>
</evidence>
<accession>A0A2A4HLA0</accession>
<dbReference type="InterPro" id="IPR001638">
    <property type="entry name" value="Solute-binding_3/MltF_N"/>
</dbReference>
<dbReference type="SMART" id="SM00062">
    <property type="entry name" value="PBPb"/>
    <property type="match status" value="1"/>
</dbReference>
<dbReference type="Gene3D" id="3.40.190.10">
    <property type="entry name" value="Periplasmic binding protein-like II"/>
    <property type="match status" value="2"/>
</dbReference>
<comment type="caution">
    <text evidence="9">The sequence shown here is derived from an EMBL/GenBank/DDBJ whole genome shotgun (WGS) entry which is preliminary data.</text>
</comment>
<dbReference type="RefSeq" id="WP_096651563.1">
    <property type="nucleotide sequence ID" value="NZ_NWUX01000008.1"/>
</dbReference>
<organism evidence="9 10">
    <name type="scientific">Vreelandella nigrificans</name>
    <dbReference type="NCBI Taxonomy" id="2042704"/>
    <lineage>
        <taxon>Bacteria</taxon>
        <taxon>Pseudomonadati</taxon>
        <taxon>Pseudomonadota</taxon>
        <taxon>Gammaproteobacteria</taxon>
        <taxon>Oceanospirillales</taxon>
        <taxon>Halomonadaceae</taxon>
        <taxon>Vreelandella</taxon>
    </lineage>
</organism>
<name>A0A2A4HLA0_9GAMM</name>
<evidence type="ECO:0000256" key="6">
    <source>
        <dbReference type="ARBA" id="ARBA00070228"/>
    </source>
</evidence>
<comment type="subcellular location">
    <subcellularLocation>
        <location evidence="1">Periplasm</location>
    </subcellularLocation>
</comment>
<dbReference type="EMBL" id="NWUX01000008">
    <property type="protein sequence ID" value="PCF95546.1"/>
    <property type="molecule type" value="Genomic_DNA"/>
</dbReference>
<feature type="chain" id="PRO_5012969231" description="Putative aliphatic sulfonates-binding protein" evidence="7">
    <location>
        <begin position="33"/>
        <end position="324"/>
    </location>
</feature>
<dbReference type="PANTHER" id="PTHR30024">
    <property type="entry name" value="ALIPHATIC SULFONATES-BINDING PROTEIN-RELATED"/>
    <property type="match status" value="1"/>
</dbReference>
<comment type="similarity">
    <text evidence="2">Belongs to the bacterial solute-binding protein SsuA/TauA family.</text>
</comment>
<dbReference type="AlphaFoldDB" id="A0A2A4HLA0"/>
<evidence type="ECO:0000256" key="4">
    <source>
        <dbReference type="ARBA" id="ARBA00022729"/>
    </source>
</evidence>
<evidence type="ECO:0000256" key="5">
    <source>
        <dbReference type="ARBA" id="ARBA00055538"/>
    </source>
</evidence>
<protein>
    <recommendedName>
        <fullName evidence="6">Putative aliphatic sulfonates-binding protein</fullName>
    </recommendedName>
</protein>
<dbReference type="SUPFAM" id="SSF53850">
    <property type="entry name" value="Periplasmic binding protein-like II"/>
    <property type="match status" value="1"/>
</dbReference>
<dbReference type="InterPro" id="IPR015168">
    <property type="entry name" value="SsuA/THI5"/>
</dbReference>
<comment type="function">
    <text evidence="5">Part of a binding-protein-dependent transport system for aliphatic sulfonates. Putative binding protein.</text>
</comment>
<evidence type="ECO:0000256" key="3">
    <source>
        <dbReference type="ARBA" id="ARBA00022448"/>
    </source>
</evidence>
<gene>
    <name evidence="9" type="ORF">CPA45_10835</name>
</gene>